<organism evidence="1 2">
    <name type="scientific">Vibrio fortis</name>
    <dbReference type="NCBI Taxonomy" id="212667"/>
    <lineage>
        <taxon>Bacteria</taxon>
        <taxon>Pseudomonadati</taxon>
        <taxon>Pseudomonadota</taxon>
        <taxon>Gammaproteobacteria</taxon>
        <taxon>Vibrionales</taxon>
        <taxon>Vibrionaceae</taxon>
        <taxon>Vibrio</taxon>
    </lineage>
</organism>
<accession>A0A5N3QZL9</accession>
<dbReference type="NCBIfam" id="NF006532">
    <property type="entry name" value="PRK09009.1"/>
    <property type="match status" value="1"/>
</dbReference>
<dbReference type="GO" id="GO:0016491">
    <property type="term" value="F:oxidoreductase activity"/>
    <property type="evidence" value="ECO:0007669"/>
    <property type="project" value="TreeGrafter"/>
</dbReference>
<proteinExistence type="predicted"/>
<dbReference type="Pfam" id="PF00106">
    <property type="entry name" value="adh_short"/>
    <property type="match status" value="1"/>
</dbReference>
<dbReference type="PANTHER" id="PTHR43544:SF12">
    <property type="entry name" value="NAD(P)-BINDING ROSSMANN-FOLD SUPERFAMILY PROTEIN"/>
    <property type="match status" value="1"/>
</dbReference>
<dbReference type="PANTHER" id="PTHR43544">
    <property type="entry name" value="SHORT-CHAIN DEHYDROGENASE/REDUCTASE"/>
    <property type="match status" value="1"/>
</dbReference>
<dbReference type="Gene3D" id="3.40.50.720">
    <property type="entry name" value="NAD(P)-binding Rossmann-like Domain"/>
    <property type="match status" value="1"/>
</dbReference>
<comment type="caution">
    <text evidence="1">The sequence shown here is derived from an EMBL/GenBank/DDBJ whole genome shotgun (WGS) entry which is preliminary data.</text>
</comment>
<dbReference type="InterPro" id="IPR036291">
    <property type="entry name" value="NAD(P)-bd_dom_sf"/>
</dbReference>
<dbReference type="CDD" id="cd05325">
    <property type="entry name" value="carb_red_sniffer_like_SDR_c"/>
    <property type="match status" value="1"/>
</dbReference>
<reference evidence="1 2" key="1">
    <citation type="submission" date="2019-09" db="EMBL/GenBank/DDBJ databases">
        <title>Whole genome sequence of Vibrio fortis.</title>
        <authorList>
            <person name="Das S.K."/>
        </authorList>
    </citation>
    <scope>NUCLEOTIDE SEQUENCE [LARGE SCALE GENOMIC DNA]</scope>
    <source>
        <strain evidence="1 2">AN60</strain>
    </source>
</reference>
<evidence type="ECO:0000313" key="2">
    <source>
        <dbReference type="Proteomes" id="UP000326789"/>
    </source>
</evidence>
<dbReference type="AlphaFoldDB" id="A0A5N3QZL9"/>
<dbReference type="Proteomes" id="UP000326789">
    <property type="component" value="Unassembled WGS sequence"/>
</dbReference>
<name>A0A5N3QZL9_9VIBR</name>
<dbReference type="InterPro" id="IPR051468">
    <property type="entry name" value="Fungal_SecMetab_SDRs"/>
</dbReference>
<dbReference type="EMBL" id="VWSE01000008">
    <property type="protein sequence ID" value="KAB0287071.1"/>
    <property type="molecule type" value="Genomic_DNA"/>
</dbReference>
<dbReference type="InterPro" id="IPR002347">
    <property type="entry name" value="SDR_fam"/>
</dbReference>
<dbReference type="PRINTS" id="PR00081">
    <property type="entry name" value="GDHRDH"/>
</dbReference>
<evidence type="ECO:0000313" key="1">
    <source>
        <dbReference type="EMBL" id="KAB0287071.1"/>
    </source>
</evidence>
<gene>
    <name evidence="1" type="ORF">F2P58_20810</name>
</gene>
<dbReference type="RefSeq" id="WP_150872574.1">
    <property type="nucleotide sequence ID" value="NZ_VWSE01000008.1"/>
</dbReference>
<protein>
    <submittedName>
        <fullName evidence="1">SDR family oxidoreductase</fullName>
    </submittedName>
</protein>
<sequence length="240" mass="26361">MENVIKTVLVIGGSGGIGKAVVKQLQTIAPTANIHTTFCNGKPDFSLDNVTWHKVDITQESDVQQLASHFSSLDWVINCVGILHTATHRPEKSLSTIDPEFFVENMKTNALPTLLIAKHFTSLLKRSPAGKLATISAKVGSISDNRLGGWYSYRSSKAALNMLIKSISIEWSRVAKRATILSLHPGTTDTPLSKPFQTNVPEGKLFDADDVARQLLSIIERSTPQESGRFFAYNGEELPW</sequence>
<dbReference type="SUPFAM" id="SSF51735">
    <property type="entry name" value="NAD(P)-binding Rossmann-fold domains"/>
    <property type="match status" value="1"/>
</dbReference>
<dbReference type="GO" id="GO:0005737">
    <property type="term" value="C:cytoplasm"/>
    <property type="evidence" value="ECO:0007669"/>
    <property type="project" value="TreeGrafter"/>
</dbReference>